<keyword evidence="3 6" id="KW-0694">RNA-binding</keyword>
<dbReference type="Proteomes" id="UP000256645">
    <property type="component" value="Unassembled WGS sequence"/>
</dbReference>
<dbReference type="InterPro" id="IPR012677">
    <property type="entry name" value="Nucleotide-bd_a/b_plait_sf"/>
</dbReference>
<comment type="subcellular location">
    <subcellularLocation>
        <location evidence="1">Nucleus</location>
    </subcellularLocation>
</comment>
<dbReference type="Pfam" id="PF00076">
    <property type="entry name" value="RRM_1"/>
    <property type="match status" value="1"/>
</dbReference>
<gene>
    <name evidence="9" type="ORF">BP6252_11523</name>
</gene>
<organism evidence="9 10">
    <name type="scientific">Coleophoma cylindrospora</name>
    <dbReference type="NCBI Taxonomy" id="1849047"/>
    <lineage>
        <taxon>Eukaryota</taxon>
        <taxon>Fungi</taxon>
        <taxon>Dikarya</taxon>
        <taxon>Ascomycota</taxon>
        <taxon>Pezizomycotina</taxon>
        <taxon>Leotiomycetes</taxon>
        <taxon>Helotiales</taxon>
        <taxon>Dermateaceae</taxon>
        <taxon>Coleophoma</taxon>
    </lineage>
</organism>
<dbReference type="GO" id="GO:0000398">
    <property type="term" value="P:mRNA splicing, via spliceosome"/>
    <property type="evidence" value="ECO:0007669"/>
    <property type="project" value="TreeGrafter"/>
</dbReference>
<accession>A0A3D8QK96</accession>
<feature type="region of interest" description="Disordered" evidence="7">
    <location>
        <begin position="297"/>
        <end position="333"/>
    </location>
</feature>
<evidence type="ECO:0000313" key="9">
    <source>
        <dbReference type="EMBL" id="RDW62090.1"/>
    </source>
</evidence>
<dbReference type="GO" id="GO:0005654">
    <property type="term" value="C:nucleoplasm"/>
    <property type="evidence" value="ECO:0007669"/>
    <property type="project" value="TreeGrafter"/>
</dbReference>
<evidence type="ECO:0000256" key="6">
    <source>
        <dbReference type="PROSITE-ProRule" id="PRU00176"/>
    </source>
</evidence>
<keyword evidence="10" id="KW-1185">Reference proteome</keyword>
<evidence type="ECO:0000256" key="2">
    <source>
        <dbReference type="ARBA" id="ARBA00022664"/>
    </source>
</evidence>
<dbReference type="PANTHER" id="PTHR15481">
    <property type="entry name" value="RIBONUCLEIC ACID BINDING PROTEIN S1"/>
    <property type="match status" value="1"/>
</dbReference>
<dbReference type="SMART" id="SM00360">
    <property type="entry name" value="RRM"/>
    <property type="match status" value="1"/>
</dbReference>
<feature type="region of interest" description="Disordered" evidence="7">
    <location>
        <begin position="1"/>
        <end position="64"/>
    </location>
</feature>
<evidence type="ECO:0000256" key="7">
    <source>
        <dbReference type="SAM" id="MobiDB-lite"/>
    </source>
</evidence>
<keyword evidence="4" id="KW-0508">mRNA splicing</keyword>
<comment type="caution">
    <text evidence="9">The sequence shown here is derived from an EMBL/GenBank/DDBJ whole genome shotgun (WGS) entry which is preliminary data.</text>
</comment>
<dbReference type="EMBL" id="PDLM01000014">
    <property type="protein sequence ID" value="RDW62090.1"/>
    <property type="molecule type" value="Genomic_DNA"/>
</dbReference>
<dbReference type="SUPFAM" id="SSF54928">
    <property type="entry name" value="RNA-binding domain, RBD"/>
    <property type="match status" value="1"/>
</dbReference>
<dbReference type="GO" id="GO:0005737">
    <property type="term" value="C:cytoplasm"/>
    <property type="evidence" value="ECO:0007669"/>
    <property type="project" value="TreeGrafter"/>
</dbReference>
<dbReference type="CDD" id="cd12365">
    <property type="entry name" value="RRM_RNPS1"/>
    <property type="match status" value="1"/>
</dbReference>
<keyword evidence="2" id="KW-0507">mRNA processing</keyword>
<dbReference type="GO" id="GO:0003723">
    <property type="term" value="F:RNA binding"/>
    <property type="evidence" value="ECO:0007669"/>
    <property type="project" value="UniProtKB-UniRule"/>
</dbReference>
<evidence type="ECO:0000256" key="3">
    <source>
        <dbReference type="ARBA" id="ARBA00022884"/>
    </source>
</evidence>
<reference evidence="9 10" key="1">
    <citation type="journal article" date="2018" name="IMA Fungus">
        <title>IMA Genome-F 9: Draft genome sequence of Annulohypoxylon stygium, Aspergillus mulundensis, Berkeleyomyces basicola (syn. Thielaviopsis basicola), Ceratocystis smalleyi, two Cercospora beticola strains, Coleophoma cylindrospora, Fusarium fracticaudum, Phialophora cf. hyalina, and Morchella septimelata.</title>
        <authorList>
            <person name="Wingfield B.D."/>
            <person name="Bills G.F."/>
            <person name="Dong Y."/>
            <person name="Huang W."/>
            <person name="Nel W.J."/>
            <person name="Swalarsk-Parry B.S."/>
            <person name="Vaghefi N."/>
            <person name="Wilken P.M."/>
            <person name="An Z."/>
            <person name="de Beer Z.W."/>
            <person name="De Vos L."/>
            <person name="Chen L."/>
            <person name="Duong T.A."/>
            <person name="Gao Y."/>
            <person name="Hammerbacher A."/>
            <person name="Kikkert J.R."/>
            <person name="Li Y."/>
            <person name="Li H."/>
            <person name="Li K."/>
            <person name="Li Q."/>
            <person name="Liu X."/>
            <person name="Ma X."/>
            <person name="Naidoo K."/>
            <person name="Pethybridge S.J."/>
            <person name="Sun J."/>
            <person name="Steenkamp E.T."/>
            <person name="van der Nest M.A."/>
            <person name="van Wyk S."/>
            <person name="Wingfield M.J."/>
            <person name="Xiong C."/>
            <person name="Yue Q."/>
            <person name="Zhang X."/>
        </authorList>
    </citation>
    <scope>NUCLEOTIDE SEQUENCE [LARGE SCALE GENOMIC DNA]</scope>
    <source>
        <strain evidence="9 10">BP6252</strain>
    </source>
</reference>
<dbReference type="STRING" id="1849047.A0A3D8QK96"/>
<dbReference type="InterPro" id="IPR035979">
    <property type="entry name" value="RBD_domain_sf"/>
</dbReference>
<name>A0A3D8QK96_9HELO</name>
<dbReference type="Gene3D" id="3.30.70.330">
    <property type="match status" value="1"/>
</dbReference>
<dbReference type="InterPro" id="IPR034201">
    <property type="entry name" value="RNPS1_RRM"/>
</dbReference>
<feature type="domain" description="RRM" evidence="8">
    <location>
        <begin position="67"/>
        <end position="145"/>
    </location>
</feature>
<dbReference type="OrthoDB" id="252020at2759"/>
<dbReference type="AlphaFoldDB" id="A0A3D8QK96"/>
<evidence type="ECO:0000256" key="4">
    <source>
        <dbReference type="ARBA" id="ARBA00023187"/>
    </source>
</evidence>
<evidence type="ECO:0000256" key="5">
    <source>
        <dbReference type="ARBA" id="ARBA00023242"/>
    </source>
</evidence>
<evidence type="ECO:0000259" key="8">
    <source>
        <dbReference type="PROSITE" id="PS50102"/>
    </source>
</evidence>
<proteinExistence type="predicted"/>
<dbReference type="InterPro" id="IPR000504">
    <property type="entry name" value="RRM_dom"/>
</dbReference>
<dbReference type="GO" id="GO:0061574">
    <property type="term" value="C:ASAP complex"/>
    <property type="evidence" value="ECO:0007669"/>
    <property type="project" value="TreeGrafter"/>
</dbReference>
<dbReference type="PROSITE" id="PS50102">
    <property type="entry name" value="RRM"/>
    <property type="match status" value="1"/>
</dbReference>
<sequence>MTSRSASPTRGRPRSRSLTPMSGASRSPSRPRRTISPRSESRSPRRNGRYRSESRSISRSPSPIRSTKVVIEKLTKNVNEEHLREIFGTYGTIRDLDMPMNRQFMTNRGTAYILYASEADAEAAIAHMHESQIDEAPTLIQEQYEEDHQVAAHQDPVLQEASGDPRGTLILTDHDPFPDPDPRVGTEPVRDHIRLDRDHLRDGEEDDGTVQDGMGEAGAEEAQAIVATAVMMIGAGAEAARVEIDQDGMKAMNMNIFPLNRLRIVETSNQVEVIFHHPQARFPLTLFRLAPLHDRILIPPSKSQPQSPRDRSPSHGSLLALEPSRGRQRSLGSILTPASVRPSRCRYSLHDFPGLQSLSALPNHPVVSAAINPIPRGLQIPAHKTNALWDGGFPYPPVLDAYGIGLAQWKLFWQSCLAALDQTTAKSIAFNLERILDNVARWDRDFFRPRGLLMRWDMPGEQIFGLDSMDLYHDQHVDNMTFNPAPLVIPDDSAGKSARRRKKATKAKQACEKHRKTTRAYMFESTRVVLDHVSVLDNDEAALTRGWTAWVQACRMATGEYTAEESEAHRAIQRDNLPWDFQYLQRRQRWPPSKQLYYDRFRAVVLPGSMQGHTQGRIPMHDAMDQRLGDFKLSVLPADNIPFYLIRSYEADMTYRHAP</sequence>
<evidence type="ECO:0000313" key="10">
    <source>
        <dbReference type="Proteomes" id="UP000256645"/>
    </source>
</evidence>
<protein>
    <recommendedName>
        <fullName evidence="8">RRM domain-containing protein</fullName>
    </recommendedName>
</protein>
<evidence type="ECO:0000256" key="1">
    <source>
        <dbReference type="ARBA" id="ARBA00004123"/>
    </source>
</evidence>
<keyword evidence="5" id="KW-0539">Nucleus</keyword>
<dbReference type="PANTHER" id="PTHR15481:SF0">
    <property type="entry name" value="LD23870P-RELATED"/>
    <property type="match status" value="1"/>
</dbReference>